<organism evidence="7 8">
    <name type="scientific">Phascolarctobacterium succinatutens YIT 12067</name>
    <dbReference type="NCBI Taxonomy" id="626939"/>
    <lineage>
        <taxon>Bacteria</taxon>
        <taxon>Bacillati</taxon>
        <taxon>Bacillota</taxon>
        <taxon>Negativicutes</taxon>
        <taxon>Acidaminococcales</taxon>
        <taxon>Acidaminococcaceae</taxon>
        <taxon>Phascolarctobacterium</taxon>
    </lineage>
</organism>
<keyword evidence="6" id="KW-1003">Cell membrane</keyword>
<keyword evidence="5 6" id="KW-0472">Membrane</keyword>
<comment type="caution">
    <text evidence="7">The sequence shown here is derived from an EMBL/GenBank/DDBJ whole genome shotgun (WGS) entry which is preliminary data.</text>
</comment>
<keyword evidence="3 6" id="KW-0812">Transmembrane</keyword>
<evidence type="ECO:0000313" key="8">
    <source>
        <dbReference type="Proteomes" id="UP000004923"/>
    </source>
</evidence>
<evidence type="ECO:0000313" key="7">
    <source>
        <dbReference type="EMBL" id="EFY05858.1"/>
    </source>
</evidence>
<dbReference type="InterPro" id="IPR051598">
    <property type="entry name" value="TSUP/Inactive_protease-like"/>
</dbReference>
<reference evidence="7 8" key="1">
    <citation type="submission" date="2011-01" db="EMBL/GenBank/DDBJ databases">
        <authorList>
            <person name="Weinstock G."/>
            <person name="Sodergren E."/>
            <person name="Clifton S."/>
            <person name="Fulton L."/>
            <person name="Fulton B."/>
            <person name="Courtney L."/>
            <person name="Fronick C."/>
            <person name="Harrison M."/>
            <person name="Strong C."/>
            <person name="Farmer C."/>
            <person name="Delahaunty K."/>
            <person name="Markovic C."/>
            <person name="Hall O."/>
            <person name="Minx P."/>
            <person name="Tomlinson C."/>
            <person name="Mitreva M."/>
            <person name="Hou S."/>
            <person name="Chen J."/>
            <person name="Wollam A."/>
            <person name="Pepin K.H."/>
            <person name="Johnson M."/>
            <person name="Bhonagiri V."/>
            <person name="Zhang X."/>
            <person name="Suruliraj S."/>
            <person name="Warren W."/>
            <person name="Chinwalla A."/>
            <person name="Mardis E.R."/>
            <person name="Wilson R.K."/>
        </authorList>
    </citation>
    <scope>NUCLEOTIDE SEQUENCE [LARGE SCALE GENOMIC DNA]</scope>
    <source>
        <strain evidence="7 8">YIT 12067</strain>
    </source>
</reference>
<feature type="transmembrane region" description="Helical" evidence="6">
    <location>
        <begin position="197"/>
        <end position="220"/>
    </location>
</feature>
<name>E8LBH2_9FIRM</name>
<keyword evidence="4 6" id="KW-1133">Transmembrane helix</keyword>
<evidence type="ECO:0000256" key="1">
    <source>
        <dbReference type="ARBA" id="ARBA00004141"/>
    </source>
</evidence>
<dbReference type="HOGENOM" id="CLU_045498_5_3_9"/>
<keyword evidence="8" id="KW-1185">Reference proteome</keyword>
<protein>
    <recommendedName>
        <fullName evidence="6">Probable membrane transporter protein</fullName>
    </recommendedName>
</protein>
<dbReference type="InterPro" id="IPR002781">
    <property type="entry name" value="TM_pro_TauE-like"/>
</dbReference>
<dbReference type="AlphaFoldDB" id="E8LBH2"/>
<evidence type="ECO:0000256" key="3">
    <source>
        <dbReference type="ARBA" id="ARBA00022692"/>
    </source>
</evidence>
<feature type="transmembrane region" description="Helical" evidence="6">
    <location>
        <begin position="162"/>
        <end position="185"/>
    </location>
</feature>
<dbReference type="PANTHER" id="PTHR43701">
    <property type="entry name" value="MEMBRANE TRANSPORTER PROTEIN MJ0441-RELATED"/>
    <property type="match status" value="1"/>
</dbReference>
<gene>
    <name evidence="7" type="ORF">HMPREF9443_00183</name>
</gene>
<comment type="subcellular location">
    <subcellularLocation>
        <location evidence="6">Cell membrane</location>
        <topology evidence="6">Multi-pass membrane protein</topology>
    </subcellularLocation>
    <subcellularLocation>
        <location evidence="1">Membrane</location>
        <topology evidence="1">Multi-pass membrane protein</topology>
    </subcellularLocation>
</comment>
<sequence>MILTDERFKKTKLICNENYERMRGMQMEVAGFLALGILVGLLGALLGIGGGMVIVPLLVFAWDYEPQLAIGTSVLMVLMNAVSGTWGYIRQKKVCVDAALKFAVATVPGAFLGSYAAEYLQGRLFYLVFGAFFVLAAINMYRKASKNAAGKTAGEVPEVYNWKLGVLCSVGVGFLASILGIGGGIVHVPFMVYVLNFPVHVAIATSTCILAVSSLAGLVSHAMLGHIVWTSGLAIGAGAFVGAQGGVALAQRLQSGILMKLASVLVLITGIKFLLDAL</sequence>
<dbReference type="PANTHER" id="PTHR43701:SF2">
    <property type="entry name" value="MEMBRANE TRANSPORTER PROTEIN YJNA-RELATED"/>
    <property type="match status" value="1"/>
</dbReference>
<dbReference type="Pfam" id="PF01925">
    <property type="entry name" value="TauE"/>
    <property type="match status" value="1"/>
</dbReference>
<dbReference type="Proteomes" id="UP000004923">
    <property type="component" value="Unassembled WGS sequence"/>
</dbReference>
<evidence type="ECO:0000256" key="4">
    <source>
        <dbReference type="ARBA" id="ARBA00022989"/>
    </source>
</evidence>
<accession>E8LBH2</accession>
<feature type="transmembrane region" description="Helical" evidence="6">
    <location>
        <begin position="227"/>
        <end position="251"/>
    </location>
</feature>
<evidence type="ECO:0000256" key="6">
    <source>
        <dbReference type="RuleBase" id="RU363041"/>
    </source>
</evidence>
<proteinExistence type="inferred from homology"/>
<feature type="transmembrane region" description="Helical" evidence="6">
    <location>
        <begin position="123"/>
        <end position="141"/>
    </location>
</feature>
<feature type="transmembrane region" description="Helical" evidence="6">
    <location>
        <begin position="98"/>
        <end position="117"/>
    </location>
</feature>
<dbReference type="GO" id="GO:0005886">
    <property type="term" value="C:plasma membrane"/>
    <property type="evidence" value="ECO:0007669"/>
    <property type="project" value="UniProtKB-SubCell"/>
</dbReference>
<feature type="transmembrane region" description="Helical" evidence="6">
    <location>
        <begin position="29"/>
        <end position="62"/>
    </location>
</feature>
<feature type="transmembrane region" description="Helical" evidence="6">
    <location>
        <begin position="68"/>
        <end position="89"/>
    </location>
</feature>
<dbReference type="eggNOG" id="COG0730">
    <property type="taxonomic scope" value="Bacteria"/>
</dbReference>
<evidence type="ECO:0000256" key="2">
    <source>
        <dbReference type="ARBA" id="ARBA00009142"/>
    </source>
</evidence>
<comment type="similarity">
    <text evidence="2 6">Belongs to the 4-toluene sulfonate uptake permease (TSUP) (TC 2.A.102) family.</text>
</comment>
<dbReference type="EMBL" id="AEVN01000006">
    <property type="protein sequence ID" value="EFY05858.1"/>
    <property type="molecule type" value="Genomic_DNA"/>
</dbReference>
<feature type="transmembrane region" description="Helical" evidence="6">
    <location>
        <begin position="257"/>
        <end position="275"/>
    </location>
</feature>
<evidence type="ECO:0000256" key="5">
    <source>
        <dbReference type="ARBA" id="ARBA00023136"/>
    </source>
</evidence>